<dbReference type="InterPro" id="IPR044824">
    <property type="entry name" value="MAIN-like"/>
</dbReference>
<dbReference type="OrthoDB" id="1751334at2759"/>
<dbReference type="GO" id="GO:0010073">
    <property type="term" value="P:meristem maintenance"/>
    <property type="evidence" value="ECO:0007669"/>
    <property type="project" value="InterPro"/>
</dbReference>
<dbReference type="PANTHER" id="PTHR46033">
    <property type="entry name" value="PROTEIN MAIN-LIKE 2"/>
    <property type="match status" value="1"/>
</dbReference>
<sequence length="196" mass="23235">MCTYNWDCRWMGLHSPGPFNLLIGEPYATIFWVRFWIIFTEVESRWAGCETHSWSQGMTEVERIRYAGTYILEMIGGYLMPDLSRNLVHLRWNHSASYIGIPITLEDIRLLLDQRQEAHFQWTPYEDPTIRAVIPDEFFQNSNIWHVKVLFVNYATIEMHQTDRVLRQFGFQKLIPVAPEVLDDEHKIDLQQSNTN</sequence>
<dbReference type="Proteomes" id="UP000701853">
    <property type="component" value="Chromosome 13"/>
</dbReference>
<organism evidence="2 3">
    <name type="scientific">Gossypium anomalum</name>
    <dbReference type="NCBI Taxonomy" id="47600"/>
    <lineage>
        <taxon>Eukaryota</taxon>
        <taxon>Viridiplantae</taxon>
        <taxon>Streptophyta</taxon>
        <taxon>Embryophyta</taxon>
        <taxon>Tracheophyta</taxon>
        <taxon>Spermatophyta</taxon>
        <taxon>Magnoliopsida</taxon>
        <taxon>eudicotyledons</taxon>
        <taxon>Gunneridae</taxon>
        <taxon>Pentapetalae</taxon>
        <taxon>rosids</taxon>
        <taxon>malvids</taxon>
        <taxon>Malvales</taxon>
        <taxon>Malvaceae</taxon>
        <taxon>Malvoideae</taxon>
        <taxon>Gossypium</taxon>
    </lineage>
</organism>
<keyword evidence="3" id="KW-1185">Reference proteome</keyword>
<reference evidence="2 3" key="1">
    <citation type="journal article" date="2021" name="bioRxiv">
        <title>The Gossypium anomalum genome as a resource for cotton improvement and evolutionary analysis of hybrid incompatibility.</title>
        <authorList>
            <person name="Grover C.E."/>
            <person name="Yuan D."/>
            <person name="Arick M.A."/>
            <person name="Miller E.R."/>
            <person name="Hu G."/>
            <person name="Peterson D.G."/>
            <person name="Wendel J.F."/>
            <person name="Udall J.A."/>
        </authorList>
    </citation>
    <scope>NUCLEOTIDE SEQUENCE [LARGE SCALE GENOMIC DNA]</scope>
    <source>
        <strain evidence="2">JFW-Udall</strain>
        <tissue evidence="2">Leaf</tissue>
    </source>
</reference>
<accession>A0A8J5Y3K1</accession>
<dbReference type="Pfam" id="PF10536">
    <property type="entry name" value="PMD"/>
    <property type="match status" value="1"/>
</dbReference>
<comment type="caution">
    <text evidence="2">The sequence shown here is derived from an EMBL/GenBank/DDBJ whole genome shotgun (WGS) entry which is preliminary data.</text>
</comment>
<evidence type="ECO:0000259" key="1">
    <source>
        <dbReference type="Pfam" id="PF10536"/>
    </source>
</evidence>
<gene>
    <name evidence="2" type="ORF">CXB51_035204</name>
</gene>
<proteinExistence type="predicted"/>
<name>A0A8J5Y3K1_9ROSI</name>
<protein>
    <recommendedName>
        <fullName evidence="1">Aminotransferase-like plant mobile domain-containing protein</fullName>
    </recommendedName>
</protein>
<evidence type="ECO:0000313" key="2">
    <source>
        <dbReference type="EMBL" id="KAG8473281.1"/>
    </source>
</evidence>
<dbReference type="AlphaFoldDB" id="A0A8J5Y3K1"/>
<dbReference type="PANTHER" id="PTHR46033:SF8">
    <property type="entry name" value="PROTEIN MAINTENANCE OF MERISTEMS-LIKE"/>
    <property type="match status" value="1"/>
</dbReference>
<dbReference type="EMBL" id="JAHUZN010000013">
    <property type="protein sequence ID" value="KAG8473281.1"/>
    <property type="molecule type" value="Genomic_DNA"/>
</dbReference>
<feature type="domain" description="Aminotransferase-like plant mobile" evidence="1">
    <location>
        <begin position="88"/>
        <end position="179"/>
    </location>
</feature>
<evidence type="ECO:0000313" key="3">
    <source>
        <dbReference type="Proteomes" id="UP000701853"/>
    </source>
</evidence>
<dbReference type="InterPro" id="IPR019557">
    <property type="entry name" value="AminoTfrase-like_pln_mobile"/>
</dbReference>